<proteinExistence type="predicted"/>
<organism evidence="1">
    <name type="scientific">marine metagenome</name>
    <dbReference type="NCBI Taxonomy" id="408172"/>
    <lineage>
        <taxon>unclassified sequences</taxon>
        <taxon>metagenomes</taxon>
        <taxon>ecological metagenomes</taxon>
    </lineage>
</organism>
<protein>
    <submittedName>
        <fullName evidence="1">Uncharacterized protein</fullName>
    </submittedName>
</protein>
<evidence type="ECO:0000313" key="1">
    <source>
        <dbReference type="EMBL" id="SVD57415.1"/>
    </source>
</evidence>
<reference evidence="1" key="1">
    <citation type="submission" date="2018-05" db="EMBL/GenBank/DDBJ databases">
        <authorList>
            <person name="Lanie J.A."/>
            <person name="Ng W.-L."/>
            <person name="Kazmierczak K.M."/>
            <person name="Andrzejewski T.M."/>
            <person name="Davidsen T.M."/>
            <person name="Wayne K.J."/>
            <person name="Tettelin H."/>
            <person name="Glass J.I."/>
            <person name="Rusch D."/>
            <person name="Podicherti R."/>
            <person name="Tsui H.-C.T."/>
            <person name="Winkler M.E."/>
        </authorList>
    </citation>
    <scope>NUCLEOTIDE SEQUENCE</scope>
</reference>
<name>A0A382WGF8_9ZZZZ</name>
<dbReference type="EMBL" id="UINC01159368">
    <property type="protein sequence ID" value="SVD57415.1"/>
    <property type="molecule type" value="Genomic_DNA"/>
</dbReference>
<accession>A0A382WGF8</accession>
<dbReference type="AlphaFoldDB" id="A0A382WGF8"/>
<gene>
    <name evidence="1" type="ORF">METZ01_LOCUS410269</name>
</gene>
<sequence>MGMFKNSTKETKEFEKIILEIEKERDTISWAHTTIQSCLWNLENPKVERWVIDWCVRDLRENLNKKEEANAKLQYLKYTKLRQQMFMLNMTTNPDKFLDDLDELKKQKGINNLWKEEQYKEWREDIKKHPEKVGKLHITEDSFTFEFNDKNNKN</sequence>